<dbReference type="SUPFAM" id="SSF88713">
    <property type="entry name" value="Glycoside hydrolase/deacetylase"/>
    <property type="match status" value="1"/>
</dbReference>
<dbReference type="PANTHER" id="PTHR30292:SF0">
    <property type="entry name" value="5-OXOPROLINASE SUBUNIT A"/>
    <property type="match status" value="1"/>
</dbReference>
<dbReference type="OrthoDB" id="9773478at2"/>
<organism evidence="1 2">
    <name type="scientific">Gulosibacter chungangensis</name>
    <dbReference type="NCBI Taxonomy" id="979746"/>
    <lineage>
        <taxon>Bacteria</taxon>
        <taxon>Bacillati</taxon>
        <taxon>Actinomycetota</taxon>
        <taxon>Actinomycetes</taxon>
        <taxon>Micrococcales</taxon>
        <taxon>Microbacteriaceae</taxon>
        <taxon>Gulosibacter</taxon>
    </lineage>
</organism>
<keyword evidence="2" id="KW-1185">Reference proteome</keyword>
<proteinExistence type="predicted"/>
<dbReference type="AlphaFoldDB" id="A0A7J5BEX9"/>
<accession>A0A7J5BEX9</accession>
<name>A0A7J5BEX9_9MICO</name>
<dbReference type="CDD" id="cd10787">
    <property type="entry name" value="LamB_YcsF_like"/>
    <property type="match status" value="1"/>
</dbReference>
<dbReference type="Gene3D" id="3.20.20.370">
    <property type="entry name" value="Glycoside hydrolase/deacetylase"/>
    <property type="match status" value="1"/>
</dbReference>
<reference evidence="1 2" key="1">
    <citation type="submission" date="2019-09" db="EMBL/GenBank/DDBJ databases">
        <title>Phylogeny of genus Pseudoclavibacter and closely related genus.</title>
        <authorList>
            <person name="Li Y."/>
        </authorList>
    </citation>
    <scope>NUCLEOTIDE SEQUENCE [LARGE SCALE GENOMIC DNA]</scope>
    <source>
        <strain evidence="1 2">KCTC 13959</strain>
    </source>
</reference>
<dbReference type="NCBIfam" id="NF003816">
    <property type="entry name" value="PRK05406.1-5"/>
    <property type="match status" value="1"/>
</dbReference>
<dbReference type="PANTHER" id="PTHR30292">
    <property type="entry name" value="UNCHARACTERIZED PROTEIN YBGL-RELATED"/>
    <property type="match status" value="1"/>
</dbReference>
<evidence type="ECO:0000313" key="1">
    <source>
        <dbReference type="EMBL" id="KAB1644718.1"/>
    </source>
</evidence>
<comment type="caution">
    <text evidence="1">The sequence shown here is derived from an EMBL/GenBank/DDBJ whole genome shotgun (WGS) entry which is preliminary data.</text>
</comment>
<dbReference type="Proteomes" id="UP000433493">
    <property type="component" value="Unassembled WGS sequence"/>
</dbReference>
<dbReference type="RefSeq" id="WP_158050685.1">
    <property type="nucleotide sequence ID" value="NZ_WBKB01000001.1"/>
</dbReference>
<dbReference type="Pfam" id="PF03746">
    <property type="entry name" value="LamB_YcsF"/>
    <property type="match status" value="1"/>
</dbReference>
<evidence type="ECO:0000313" key="2">
    <source>
        <dbReference type="Proteomes" id="UP000433493"/>
    </source>
</evidence>
<dbReference type="NCBIfam" id="NF003814">
    <property type="entry name" value="PRK05406.1-3"/>
    <property type="match status" value="1"/>
</dbReference>
<protein>
    <submittedName>
        <fullName evidence="1">LamB/YcsF family protein</fullName>
    </submittedName>
</protein>
<sequence length="253" mass="26737">MASIDLNSDLGENTPDRHVADDAGMLQIVSSANVACGFHAGDPIGIHTTLAEAKARGVIVGAHPGYRDYANFGRSPMTVEDSVLQADVEYQLGALLGLARRVEVPVRYVKPHGALYNTMAKDARIARVVAAAVRAIDPALVLLCLSGSESARVAEGLGLTVALEAFADRAYEADGALVSRTKAGSVLHDPRLVADRMLQLVETRKLTTIDGREITLEADSICVHGDSAGAVQMAVAVRELLLREGVQISPFVS</sequence>
<dbReference type="InterPro" id="IPR011330">
    <property type="entry name" value="Glyco_hydro/deAcase_b/a-brl"/>
</dbReference>
<gene>
    <name evidence="1" type="ORF">F8O05_00080</name>
</gene>
<dbReference type="EMBL" id="WBKB01000001">
    <property type="protein sequence ID" value="KAB1644718.1"/>
    <property type="molecule type" value="Genomic_DNA"/>
</dbReference>
<dbReference type="InterPro" id="IPR005501">
    <property type="entry name" value="LamB/YcsF/PxpA-like"/>
</dbReference>
<dbReference type="GO" id="GO:0005975">
    <property type="term" value="P:carbohydrate metabolic process"/>
    <property type="evidence" value="ECO:0007669"/>
    <property type="project" value="InterPro"/>
</dbReference>